<comment type="caution">
    <text evidence="2">The sequence shown here is derived from an EMBL/GenBank/DDBJ whole genome shotgun (WGS) entry which is preliminary data.</text>
</comment>
<evidence type="ECO:0000256" key="1">
    <source>
        <dbReference type="SAM" id="MobiDB-lite"/>
    </source>
</evidence>
<evidence type="ECO:0000313" key="2">
    <source>
        <dbReference type="EMBL" id="KAF7431785.1"/>
    </source>
</evidence>
<dbReference type="Proteomes" id="UP000600918">
    <property type="component" value="Unassembled WGS sequence"/>
</dbReference>
<dbReference type="EMBL" id="JACSDY010000003">
    <property type="protein sequence ID" value="KAF7431785.1"/>
    <property type="molecule type" value="Genomic_DNA"/>
</dbReference>
<feature type="region of interest" description="Disordered" evidence="1">
    <location>
        <begin position="35"/>
        <end position="60"/>
    </location>
</feature>
<dbReference type="AlphaFoldDB" id="A0A834P8W6"/>
<feature type="compositionally biased region" description="Basic and acidic residues" evidence="1">
    <location>
        <begin position="39"/>
        <end position="54"/>
    </location>
</feature>
<name>A0A834P8W6_VESPE</name>
<accession>A0A834P8W6</accession>
<sequence>MLERFWTSRKRHVQEDGHTLHTRWANVVHLMWSGAKSSPSERSRGYGGGKEGEGVGRASPFGSSHHELVERAADAYSFSFSSKSFHNHVEFPRSGTNREITESNFVIRIKGKRNKRKVISKGLRLKIEIKSKGERIEDLKRIKITKDTIESRRYLESREIEKEIYRSKEKQTDRKLEDF</sequence>
<protein>
    <submittedName>
        <fullName evidence="2">Uncharacterized protein</fullName>
    </submittedName>
</protein>
<keyword evidence="3" id="KW-1185">Reference proteome</keyword>
<reference evidence="2" key="1">
    <citation type="journal article" date="2020" name="G3 (Bethesda)">
        <title>High-Quality Assemblies for Three Invasive Social Wasps from the &lt;i&gt;Vespula&lt;/i&gt; Genus.</title>
        <authorList>
            <person name="Harrop T.W.R."/>
            <person name="Guhlin J."/>
            <person name="McLaughlin G.M."/>
            <person name="Permina E."/>
            <person name="Stockwell P."/>
            <person name="Gilligan J."/>
            <person name="Le Lec M.F."/>
            <person name="Gruber M.A.M."/>
            <person name="Quinn O."/>
            <person name="Lovegrove M."/>
            <person name="Duncan E.J."/>
            <person name="Remnant E.J."/>
            <person name="Van Eeckhoven J."/>
            <person name="Graham B."/>
            <person name="Knapp R.A."/>
            <person name="Langford K.W."/>
            <person name="Kronenberg Z."/>
            <person name="Press M.O."/>
            <person name="Eacker S.M."/>
            <person name="Wilson-Rankin E.E."/>
            <person name="Purcell J."/>
            <person name="Lester P.J."/>
            <person name="Dearden P.K."/>
        </authorList>
    </citation>
    <scope>NUCLEOTIDE SEQUENCE</scope>
    <source>
        <strain evidence="2">Volc-1</strain>
    </source>
</reference>
<evidence type="ECO:0000313" key="3">
    <source>
        <dbReference type="Proteomes" id="UP000600918"/>
    </source>
</evidence>
<proteinExistence type="predicted"/>
<gene>
    <name evidence="2" type="ORF">H0235_004709</name>
</gene>
<organism evidence="2 3">
    <name type="scientific">Vespula pensylvanica</name>
    <name type="common">Western yellow jacket</name>
    <name type="synonym">Wasp</name>
    <dbReference type="NCBI Taxonomy" id="30213"/>
    <lineage>
        <taxon>Eukaryota</taxon>
        <taxon>Metazoa</taxon>
        <taxon>Ecdysozoa</taxon>
        <taxon>Arthropoda</taxon>
        <taxon>Hexapoda</taxon>
        <taxon>Insecta</taxon>
        <taxon>Pterygota</taxon>
        <taxon>Neoptera</taxon>
        <taxon>Endopterygota</taxon>
        <taxon>Hymenoptera</taxon>
        <taxon>Apocrita</taxon>
        <taxon>Aculeata</taxon>
        <taxon>Vespoidea</taxon>
        <taxon>Vespidae</taxon>
        <taxon>Vespinae</taxon>
        <taxon>Vespula</taxon>
    </lineage>
</organism>